<dbReference type="Gene3D" id="3.40.50.2020">
    <property type="match status" value="1"/>
</dbReference>
<dbReference type="InterPro" id="IPR051910">
    <property type="entry name" value="ComF/GntX_DNA_util-trans"/>
</dbReference>
<accession>A0A4R5EQR0</accession>
<dbReference type="InterPro" id="IPR000836">
    <property type="entry name" value="PRTase_dom"/>
</dbReference>
<comment type="similarity">
    <text evidence="1">Belongs to the ComF/GntX family.</text>
</comment>
<gene>
    <name evidence="4" type="ORF">E1B25_13135</name>
</gene>
<dbReference type="CDD" id="cd06223">
    <property type="entry name" value="PRTases_typeI"/>
    <property type="match status" value="1"/>
</dbReference>
<reference evidence="4 5" key="1">
    <citation type="submission" date="2019-03" db="EMBL/GenBank/DDBJ databases">
        <authorList>
            <person name="Zhang S."/>
        </authorList>
    </citation>
    <scope>NUCLEOTIDE SEQUENCE [LARGE SCALE GENOMIC DNA]</scope>
    <source>
        <strain evidence="4 5">S4J41</strain>
    </source>
</reference>
<dbReference type="InterPro" id="IPR029057">
    <property type="entry name" value="PRTase-like"/>
</dbReference>
<dbReference type="InterPro" id="IPR044005">
    <property type="entry name" value="DZR_2"/>
</dbReference>
<comment type="caution">
    <text evidence="4">The sequence shown here is derived from an EMBL/GenBank/DDBJ whole genome shotgun (WGS) entry which is preliminary data.</text>
</comment>
<feature type="domain" description="Double zinc ribbon" evidence="3">
    <location>
        <begin position="17"/>
        <end position="76"/>
    </location>
</feature>
<dbReference type="PANTHER" id="PTHR47505">
    <property type="entry name" value="DNA UTILIZATION PROTEIN YHGH"/>
    <property type="match status" value="1"/>
</dbReference>
<keyword evidence="5" id="KW-1185">Reference proteome</keyword>
<evidence type="ECO:0000256" key="1">
    <source>
        <dbReference type="ARBA" id="ARBA00008007"/>
    </source>
</evidence>
<dbReference type="OrthoDB" id="9779910at2"/>
<name>A0A4R5EQR0_9RHOB</name>
<evidence type="ECO:0000259" key="2">
    <source>
        <dbReference type="Pfam" id="PF00156"/>
    </source>
</evidence>
<dbReference type="Pfam" id="PF00156">
    <property type="entry name" value="Pribosyltran"/>
    <property type="match status" value="1"/>
</dbReference>
<sequence>MSWLQTKPLRAGLQTAVALIYPPRCLGCGTQVESDFGLCGACWRETPFIGGTVCDGCGLPLDGAEDGHRIECDACMDQPRPWRQGRAALLYADRARRLVLALKHGDRSDIARPAGRWLARAARPMLQAETVIAPVPLHWSRLLRRRYNQAALLAQSLAAQTGAACCPDLLIRPHRTPMLDHATAEQRKTILREAISVHPRRQHRMIGRPVLLVDDVMTSGATLTACAEACHAAGAASVDVVVLARVAKDD</sequence>
<protein>
    <submittedName>
        <fullName evidence="4">ComF family protein</fullName>
    </submittedName>
</protein>
<dbReference type="Proteomes" id="UP000294662">
    <property type="component" value="Unassembled WGS sequence"/>
</dbReference>
<proteinExistence type="inferred from homology"/>
<organism evidence="4 5">
    <name type="scientific">Antarcticimicrobium sediminis</name>
    <dbReference type="NCBI Taxonomy" id="2546227"/>
    <lineage>
        <taxon>Bacteria</taxon>
        <taxon>Pseudomonadati</taxon>
        <taxon>Pseudomonadota</taxon>
        <taxon>Alphaproteobacteria</taxon>
        <taxon>Rhodobacterales</taxon>
        <taxon>Paracoccaceae</taxon>
        <taxon>Antarcticimicrobium</taxon>
    </lineage>
</organism>
<dbReference type="EMBL" id="SMFP01000008">
    <property type="protein sequence ID" value="TDE37034.1"/>
    <property type="molecule type" value="Genomic_DNA"/>
</dbReference>
<dbReference type="Pfam" id="PF18912">
    <property type="entry name" value="DZR_2"/>
    <property type="match status" value="1"/>
</dbReference>
<dbReference type="PANTHER" id="PTHR47505:SF1">
    <property type="entry name" value="DNA UTILIZATION PROTEIN YHGH"/>
    <property type="match status" value="1"/>
</dbReference>
<dbReference type="RefSeq" id="WP_132829969.1">
    <property type="nucleotide sequence ID" value="NZ_SMFP01000008.1"/>
</dbReference>
<evidence type="ECO:0000259" key="3">
    <source>
        <dbReference type="Pfam" id="PF18912"/>
    </source>
</evidence>
<dbReference type="AlphaFoldDB" id="A0A4R5EQR0"/>
<feature type="domain" description="Phosphoribosyltransferase" evidence="2">
    <location>
        <begin position="194"/>
        <end position="246"/>
    </location>
</feature>
<evidence type="ECO:0000313" key="4">
    <source>
        <dbReference type="EMBL" id="TDE37034.1"/>
    </source>
</evidence>
<dbReference type="SUPFAM" id="SSF53271">
    <property type="entry name" value="PRTase-like"/>
    <property type="match status" value="1"/>
</dbReference>
<evidence type="ECO:0000313" key="5">
    <source>
        <dbReference type="Proteomes" id="UP000294662"/>
    </source>
</evidence>